<protein>
    <recommendedName>
        <fullName evidence="3">Histone-lysine N-methyltransferase SETMAR</fullName>
    </recommendedName>
</protein>
<dbReference type="Proteomes" id="UP000054359">
    <property type="component" value="Unassembled WGS sequence"/>
</dbReference>
<dbReference type="OrthoDB" id="8028980at2759"/>
<sequence>MSISRPMHRINLTYKFNRWVPNELTQEDKGRRVRACTNLLEFQRKDKIMDRVITCDEK</sequence>
<dbReference type="AlphaFoldDB" id="A0A087TL55"/>
<name>A0A087TL55_STEMI</name>
<dbReference type="InterPro" id="IPR036397">
    <property type="entry name" value="RNaseH_sf"/>
</dbReference>
<evidence type="ECO:0008006" key="3">
    <source>
        <dbReference type="Google" id="ProtNLM"/>
    </source>
</evidence>
<proteinExistence type="predicted"/>
<dbReference type="GO" id="GO:0003676">
    <property type="term" value="F:nucleic acid binding"/>
    <property type="evidence" value="ECO:0007669"/>
    <property type="project" value="InterPro"/>
</dbReference>
<feature type="non-terminal residue" evidence="1">
    <location>
        <position position="58"/>
    </location>
</feature>
<organism evidence="1 2">
    <name type="scientific">Stegodyphus mimosarum</name>
    <name type="common">African social velvet spider</name>
    <dbReference type="NCBI Taxonomy" id="407821"/>
    <lineage>
        <taxon>Eukaryota</taxon>
        <taxon>Metazoa</taxon>
        <taxon>Ecdysozoa</taxon>
        <taxon>Arthropoda</taxon>
        <taxon>Chelicerata</taxon>
        <taxon>Arachnida</taxon>
        <taxon>Araneae</taxon>
        <taxon>Araneomorphae</taxon>
        <taxon>Entelegynae</taxon>
        <taxon>Eresoidea</taxon>
        <taxon>Eresidae</taxon>
        <taxon>Stegodyphus</taxon>
    </lineage>
</organism>
<reference evidence="1 2" key="1">
    <citation type="submission" date="2013-11" db="EMBL/GenBank/DDBJ databases">
        <title>Genome sequencing of Stegodyphus mimosarum.</title>
        <authorList>
            <person name="Bechsgaard J."/>
        </authorList>
    </citation>
    <scope>NUCLEOTIDE SEQUENCE [LARGE SCALE GENOMIC DNA]</scope>
</reference>
<keyword evidence="2" id="KW-1185">Reference proteome</keyword>
<dbReference type="EMBL" id="KK115725">
    <property type="protein sequence ID" value="KFM65844.1"/>
    <property type="molecule type" value="Genomic_DNA"/>
</dbReference>
<gene>
    <name evidence="1" type="ORF">X975_23988</name>
</gene>
<accession>A0A087TL55</accession>
<dbReference type="Gene3D" id="3.30.420.10">
    <property type="entry name" value="Ribonuclease H-like superfamily/Ribonuclease H"/>
    <property type="match status" value="1"/>
</dbReference>
<evidence type="ECO:0000313" key="2">
    <source>
        <dbReference type="Proteomes" id="UP000054359"/>
    </source>
</evidence>
<evidence type="ECO:0000313" key="1">
    <source>
        <dbReference type="EMBL" id="KFM65844.1"/>
    </source>
</evidence>